<evidence type="ECO:0000256" key="1">
    <source>
        <dbReference type="SAM" id="MobiDB-lite"/>
    </source>
</evidence>
<keyword evidence="2" id="KW-0732">Signal</keyword>
<dbReference type="EMBL" id="RDSM01000002">
    <property type="protein sequence ID" value="RXH55920.1"/>
    <property type="molecule type" value="Genomic_DNA"/>
</dbReference>
<feature type="chain" id="PRO_5020356146" description="P pilus assembly/Cpx signaling pathway, periplasmic inhibitor/zinc-resistance associated protein" evidence="2">
    <location>
        <begin position="22"/>
        <end position="143"/>
    </location>
</feature>
<evidence type="ECO:0000313" key="3">
    <source>
        <dbReference type="EMBL" id="RXH55920.1"/>
    </source>
</evidence>
<dbReference type="RefSeq" id="WP_128913480.1">
    <property type="nucleotide sequence ID" value="NZ_RDSM01000002.1"/>
</dbReference>
<feature type="region of interest" description="Disordered" evidence="1">
    <location>
        <begin position="23"/>
        <end position="55"/>
    </location>
</feature>
<protein>
    <recommendedName>
        <fullName evidence="5">P pilus assembly/Cpx signaling pathway, periplasmic inhibitor/zinc-resistance associated protein</fullName>
    </recommendedName>
</protein>
<reference evidence="4" key="2">
    <citation type="submission" date="2019-02" db="EMBL/GenBank/DDBJ databases">
        <title>Granulicella sibirica sp. nov., a psychrotolerant acidobacterium isolated from an organic soil layer in forested tundra, West Siberia.</title>
        <authorList>
            <person name="Oshkin I.Y."/>
            <person name="Kulichevskaya I.S."/>
            <person name="Rijpstra W.I.C."/>
            <person name="Sinninghe Damste J.S."/>
            <person name="Rakitin A.L."/>
            <person name="Ravin N.V."/>
            <person name="Dedysh S.N."/>
        </authorList>
    </citation>
    <scope>NUCLEOTIDE SEQUENCE [LARGE SCALE GENOMIC DNA]</scope>
    <source>
        <strain evidence="4">AF10</strain>
    </source>
</reference>
<feature type="signal peptide" evidence="2">
    <location>
        <begin position="1"/>
        <end position="21"/>
    </location>
</feature>
<feature type="region of interest" description="Disordered" evidence="1">
    <location>
        <begin position="85"/>
        <end position="111"/>
    </location>
</feature>
<organism evidence="3 4">
    <name type="scientific">Granulicella sibirica</name>
    <dbReference type="NCBI Taxonomy" id="2479048"/>
    <lineage>
        <taxon>Bacteria</taxon>
        <taxon>Pseudomonadati</taxon>
        <taxon>Acidobacteriota</taxon>
        <taxon>Terriglobia</taxon>
        <taxon>Terriglobales</taxon>
        <taxon>Acidobacteriaceae</taxon>
        <taxon>Granulicella</taxon>
    </lineage>
</organism>
<name>A0A4Q0T0R3_9BACT</name>
<dbReference type="Proteomes" id="UP000289437">
    <property type="component" value="Unassembled WGS sequence"/>
</dbReference>
<gene>
    <name evidence="3" type="ORF">GRAN_2777</name>
</gene>
<dbReference type="OrthoDB" id="123229at2"/>
<dbReference type="AlphaFoldDB" id="A0A4Q0T0R3"/>
<sequence length="143" mass="15817">MKRTILPAVLSLVLTGSLAFAQTATQPQQTPSDAPQQQTAEHHGHRHNPHKEAVRLSKKLNLTPDQTAKLEPILADRDQKVKALHQNTALTPDDRKAQMKSIAMDTKQQLSTILTPDQLEQMKAMRHHGRKGQEAANATTPNS</sequence>
<evidence type="ECO:0008006" key="5">
    <source>
        <dbReference type="Google" id="ProtNLM"/>
    </source>
</evidence>
<accession>A0A4Q0T0R3</accession>
<evidence type="ECO:0000256" key="2">
    <source>
        <dbReference type="SAM" id="SignalP"/>
    </source>
</evidence>
<reference evidence="3 4" key="1">
    <citation type="submission" date="2018-11" db="EMBL/GenBank/DDBJ databases">
        <authorList>
            <person name="Mardanov A.V."/>
            <person name="Ravin N.V."/>
            <person name="Dedysh S.N."/>
        </authorList>
    </citation>
    <scope>NUCLEOTIDE SEQUENCE [LARGE SCALE GENOMIC DNA]</scope>
    <source>
        <strain evidence="3 4">AF10</strain>
    </source>
</reference>
<evidence type="ECO:0000313" key="4">
    <source>
        <dbReference type="Proteomes" id="UP000289437"/>
    </source>
</evidence>
<feature type="region of interest" description="Disordered" evidence="1">
    <location>
        <begin position="124"/>
        <end position="143"/>
    </location>
</feature>
<feature type="compositionally biased region" description="Low complexity" evidence="1">
    <location>
        <begin position="23"/>
        <end position="39"/>
    </location>
</feature>
<keyword evidence="4" id="KW-1185">Reference proteome</keyword>
<proteinExistence type="predicted"/>
<comment type="caution">
    <text evidence="3">The sequence shown here is derived from an EMBL/GenBank/DDBJ whole genome shotgun (WGS) entry which is preliminary data.</text>
</comment>